<keyword evidence="4" id="KW-1185">Reference proteome</keyword>
<dbReference type="GO" id="GO:0016020">
    <property type="term" value="C:membrane"/>
    <property type="evidence" value="ECO:0007669"/>
    <property type="project" value="TreeGrafter"/>
</dbReference>
<dbReference type="InterPro" id="IPR029058">
    <property type="entry name" value="AB_hydrolase_fold"/>
</dbReference>
<sequence length="294" mass="31200">MSDHRTVDAPVRGGTLRAGIWTPEQDAAQAPTVLAIHGITASHLAWQQLADALPGHRVIAPDLRGRGRSNTLPGPWGMVSHADDLAALLATVGVEEPVVVVGHSMGAFVAVVLAHRHPELVSRLVLVDGGLPLPLPPGMDPEQAIQAVLGPAAERLSREFPSERAYLDFWRAHPAFADHWDAALERYLSYDLVGQAPHLRPATAVEAMVADSREVQGGASVAAALAALQHPTVFLRAERGLLDQPEGLYPAAAVAERAADLPRFEVREVPGSNHYTIIMAEPGLDAVASAARTS</sequence>
<dbReference type="Proteomes" id="UP000216311">
    <property type="component" value="Unassembled WGS sequence"/>
</dbReference>
<keyword evidence="1 3" id="KW-0378">Hydrolase</keyword>
<gene>
    <name evidence="3" type="ORF">CGZ93_15975</name>
</gene>
<protein>
    <submittedName>
        <fullName evidence="3">Alpha/beta hydrolase</fullName>
    </submittedName>
</protein>
<dbReference type="Pfam" id="PF00561">
    <property type="entry name" value="Abhydrolase_1"/>
    <property type="match status" value="1"/>
</dbReference>
<dbReference type="OrthoDB" id="63962at2"/>
<proteinExistence type="predicted"/>
<evidence type="ECO:0000313" key="4">
    <source>
        <dbReference type="Proteomes" id="UP000216311"/>
    </source>
</evidence>
<evidence type="ECO:0000313" key="3">
    <source>
        <dbReference type="EMBL" id="OYO18062.1"/>
    </source>
</evidence>
<organism evidence="3 4">
    <name type="scientific">Enemella dayhoffiae</name>
    <dbReference type="NCBI Taxonomy" id="2016507"/>
    <lineage>
        <taxon>Bacteria</taxon>
        <taxon>Bacillati</taxon>
        <taxon>Actinomycetota</taxon>
        <taxon>Actinomycetes</taxon>
        <taxon>Propionibacteriales</taxon>
        <taxon>Propionibacteriaceae</taxon>
        <taxon>Enemella</taxon>
    </lineage>
</organism>
<dbReference type="InterPro" id="IPR050266">
    <property type="entry name" value="AB_hydrolase_sf"/>
</dbReference>
<dbReference type="RefSeq" id="WP_094365151.1">
    <property type="nucleotide sequence ID" value="NZ_NMVQ01000045.1"/>
</dbReference>
<dbReference type="AlphaFoldDB" id="A0A255GRM5"/>
<evidence type="ECO:0000256" key="1">
    <source>
        <dbReference type="ARBA" id="ARBA00022801"/>
    </source>
</evidence>
<evidence type="ECO:0000259" key="2">
    <source>
        <dbReference type="Pfam" id="PF00561"/>
    </source>
</evidence>
<comment type="caution">
    <text evidence="3">The sequence shown here is derived from an EMBL/GenBank/DDBJ whole genome shotgun (WGS) entry which is preliminary data.</text>
</comment>
<dbReference type="Gene3D" id="3.40.50.1820">
    <property type="entry name" value="alpha/beta hydrolase"/>
    <property type="match status" value="1"/>
</dbReference>
<dbReference type="PANTHER" id="PTHR43798:SF31">
    <property type="entry name" value="AB HYDROLASE SUPERFAMILY PROTEIN YCLE"/>
    <property type="match status" value="1"/>
</dbReference>
<feature type="domain" description="AB hydrolase-1" evidence="2">
    <location>
        <begin position="31"/>
        <end position="276"/>
    </location>
</feature>
<dbReference type="SUPFAM" id="SSF53474">
    <property type="entry name" value="alpha/beta-Hydrolases"/>
    <property type="match status" value="1"/>
</dbReference>
<dbReference type="PANTHER" id="PTHR43798">
    <property type="entry name" value="MONOACYLGLYCEROL LIPASE"/>
    <property type="match status" value="1"/>
</dbReference>
<dbReference type="InterPro" id="IPR000073">
    <property type="entry name" value="AB_hydrolase_1"/>
</dbReference>
<dbReference type="EMBL" id="NMVQ01000045">
    <property type="protein sequence ID" value="OYO18062.1"/>
    <property type="molecule type" value="Genomic_DNA"/>
</dbReference>
<dbReference type="PRINTS" id="PR00111">
    <property type="entry name" value="ABHYDROLASE"/>
</dbReference>
<dbReference type="GO" id="GO:0016787">
    <property type="term" value="F:hydrolase activity"/>
    <property type="evidence" value="ECO:0007669"/>
    <property type="project" value="UniProtKB-KW"/>
</dbReference>
<accession>A0A255GRM5</accession>
<reference evidence="3 4" key="1">
    <citation type="submission" date="2017-07" db="EMBL/GenBank/DDBJ databases">
        <title>Draft whole genome sequences of clinical Proprionibacteriaceae strains.</title>
        <authorList>
            <person name="Bernier A.-M."/>
            <person name="Bernard K."/>
            <person name="Domingo M.-C."/>
        </authorList>
    </citation>
    <scope>NUCLEOTIDE SEQUENCE [LARGE SCALE GENOMIC DNA]</scope>
    <source>
        <strain evidence="3 4">NML 130396</strain>
    </source>
</reference>
<name>A0A255GRM5_9ACTN</name>